<keyword evidence="1" id="KW-0677">Repeat</keyword>
<dbReference type="EMBL" id="JAGFMF010011827">
    <property type="protein sequence ID" value="KAG8511663.1"/>
    <property type="molecule type" value="Genomic_DNA"/>
</dbReference>
<feature type="non-terminal residue" evidence="4">
    <location>
        <position position="1"/>
    </location>
</feature>
<comment type="caution">
    <text evidence="4">The sequence shown here is derived from an EMBL/GenBank/DDBJ whole genome shotgun (WGS) entry which is preliminary data.</text>
</comment>
<feature type="non-terminal residue" evidence="4">
    <location>
        <position position="248"/>
    </location>
</feature>
<dbReference type="GO" id="GO:0003730">
    <property type="term" value="F:mRNA 3'-UTR binding"/>
    <property type="evidence" value="ECO:0007669"/>
    <property type="project" value="TreeGrafter"/>
</dbReference>
<dbReference type="AlphaFoldDB" id="A0A8J6A0M1"/>
<dbReference type="InterPro" id="IPR035979">
    <property type="entry name" value="RBD_domain_sf"/>
</dbReference>
<evidence type="ECO:0000313" key="5">
    <source>
        <dbReference type="Proteomes" id="UP000700334"/>
    </source>
</evidence>
<evidence type="ECO:0000313" key="4">
    <source>
        <dbReference type="EMBL" id="KAG8511663.1"/>
    </source>
</evidence>
<dbReference type="Proteomes" id="UP000700334">
    <property type="component" value="Unassembled WGS sequence"/>
</dbReference>
<dbReference type="InterPro" id="IPR021662">
    <property type="entry name" value="HnRNPA1/A2_C"/>
</dbReference>
<evidence type="ECO:0000256" key="2">
    <source>
        <dbReference type="ARBA" id="ARBA00022884"/>
    </source>
</evidence>
<reference evidence="4" key="1">
    <citation type="journal article" date="2021" name="Evol. Appl.">
        <title>The genome of the Pyrenean desman and the effects of bottlenecks and inbreeding on the genomic landscape of an endangered species.</title>
        <authorList>
            <person name="Escoda L."/>
            <person name="Castresana J."/>
        </authorList>
    </citation>
    <scope>NUCLEOTIDE SEQUENCE</scope>
    <source>
        <strain evidence="4">IBE-C5619</strain>
    </source>
</reference>
<feature type="domain" description="Heterogeneous nuclear ribonucleoprotein A1/A2 C-terminal" evidence="3">
    <location>
        <begin position="188"/>
        <end position="219"/>
    </location>
</feature>
<gene>
    <name evidence="4" type="ORF">J0S82_000913</name>
</gene>
<sequence>SKLKSTKDFKKLWKLLNGTLSFTTPYERLRSHFGNGKLHIIYGNERCKHQVTQRLWVLHFCHSGGSGCSYECKATPGAGHMEEMWRQRGMYSKVILKDLVTTELKRAFAFVTFDDRDSANEVVIQKYHTVNGHNCEVRKTLSNSKHGQCFIQPKKWNRGHLDGNHGVGGHGGSGDGYNGFGKNGRNFGSGESYNDFGNYNNQSSNFGPVKEGNLEGGRSGAMVVEVNTLLNHKNEMTLVALGAAVALM</sequence>
<evidence type="ECO:0000259" key="3">
    <source>
        <dbReference type="Pfam" id="PF11627"/>
    </source>
</evidence>
<organism evidence="4 5">
    <name type="scientific">Galemys pyrenaicus</name>
    <name type="common">Iberian desman</name>
    <name type="synonym">Pyrenean desman</name>
    <dbReference type="NCBI Taxonomy" id="202257"/>
    <lineage>
        <taxon>Eukaryota</taxon>
        <taxon>Metazoa</taxon>
        <taxon>Chordata</taxon>
        <taxon>Craniata</taxon>
        <taxon>Vertebrata</taxon>
        <taxon>Euteleostomi</taxon>
        <taxon>Mammalia</taxon>
        <taxon>Eutheria</taxon>
        <taxon>Laurasiatheria</taxon>
        <taxon>Eulipotyphla</taxon>
        <taxon>Talpidae</taxon>
        <taxon>Galemys</taxon>
    </lineage>
</organism>
<keyword evidence="4" id="KW-0687">Ribonucleoprotein</keyword>
<dbReference type="SUPFAM" id="SSF54928">
    <property type="entry name" value="RNA-binding domain, RBD"/>
    <property type="match status" value="1"/>
</dbReference>
<keyword evidence="5" id="KW-1185">Reference proteome</keyword>
<dbReference type="GO" id="GO:0071013">
    <property type="term" value="C:catalytic step 2 spliceosome"/>
    <property type="evidence" value="ECO:0007669"/>
    <property type="project" value="TreeGrafter"/>
</dbReference>
<dbReference type="PANTHER" id="PTHR48026:SF2">
    <property type="entry name" value="HETEROGENEOUS NUCLEAR RIBONUCLEOPROTEIN A1-RELATED"/>
    <property type="match status" value="1"/>
</dbReference>
<dbReference type="Gene3D" id="3.30.70.330">
    <property type="match status" value="1"/>
</dbReference>
<dbReference type="PANTHER" id="PTHR48026">
    <property type="entry name" value="HOMOLOGOUS TO DROSOPHILA SQD (SQUID) PROTEIN"/>
    <property type="match status" value="1"/>
</dbReference>
<proteinExistence type="predicted"/>
<dbReference type="InterPro" id="IPR012677">
    <property type="entry name" value="Nucleotide-bd_a/b_plait_sf"/>
</dbReference>
<evidence type="ECO:0000256" key="1">
    <source>
        <dbReference type="ARBA" id="ARBA00022737"/>
    </source>
</evidence>
<accession>A0A8J6A0M1</accession>
<dbReference type="Pfam" id="PF11627">
    <property type="entry name" value="HnRNPA1_LC"/>
    <property type="match status" value="1"/>
</dbReference>
<protein>
    <submittedName>
        <fullName evidence="4">Heterogeneous nuclear ribonucleoprotein A1</fullName>
    </submittedName>
</protein>
<dbReference type="GO" id="GO:0000398">
    <property type="term" value="P:mRNA splicing, via spliceosome"/>
    <property type="evidence" value="ECO:0007669"/>
    <property type="project" value="TreeGrafter"/>
</dbReference>
<keyword evidence="2" id="KW-0694">RNA-binding</keyword>
<name>A0A8J6A0M1_GALPY</name>